<dbReference type="InterPro" id="IPR030981">
    <property type="entry name" value="SDR_subfam_2"/>
</dbReference>
<keyword evidence="2" id="KW-0560">Oxidoreductase</keyword>
<dbReference type="GO" id="GO:0016491">
    <property type="term" value="F:oxidoreductase activity"/>
    <property type="evidence" value="ECO:0007669"/>
    <property type="project" value="UniProtKB-KW"/>
</dbReference>
<dbReference type="Gene3D" id="3.40.50.720">
    <property type="entry name" value="NAD(P)-binding Rossmann-like Domain"/>
    <property type="match status" value="1"/>
</dbReference>
<dbReference type="Proteomes" id="UP000198859">
    <property type="component" value="Chromosome I"/>
</dbReference>
<dbReference type="OrthoDB" id="4535149at2"/>
<dbReference type="EMBL" id="LT629757">
    <property type="protein sequence ID" value="SDT10896.1"/>
    <property type="molecule type" value="Genomic_DNA"/>
</dbReference>
<dbReference type="PANTHER" id="PTHR24321">
    <property type="entry name" value="DEHYDROGENASES, SHORT CHAIN"/>
    <property type="match status" value="1"/>
</dbReference>
<organism evidence="3 4">
    <name type="scientific">Nocardioides scoriae</name>
    <dbReference type="NCBI Taxonomy" id="642780"/>
    <lineage>
        <taxon>Bacteria</taxon>
        <taxon>Bacillati</taxon>
        <taxon>Actinomycetota</taxon>
        <taxon>Actinomycetes</taxon>
        <taxon>Propionibacteriales</taxon>
        <taxon>Nocardioidaceae</taxon>
        <taxon>Nocardioides</taxon>
    </lineage>
</organism>
<proteinExistence type="inferred from homology"/>
<dbReference type="NCBIfam" id="TIGR04504">
    <property type="entry name" value="SDR_subfam_2"/>
    <property type="match status" value="1"/>
</dbReference>
<dbReference type="PANTHER" id="PTHR24321:SF8">
    <property type="entry name" value="ESTRADIOL 17-BETA-DEHYDROGENASE 8-RELATED"/>
    <property type="match status" value="1"/>
</dbReference>
<evidence type="ECO:0000313" key="3">
    <source>
        <dbReference type="EMBL" id="SDT10896.1"/>
    </source>
</evidence>
<dbReference type="RefSeq" id="WP_091732436.1">
    <property type="nucleotide sequence ID" value="NZ_LT629757.1"/>
</dbReference>
<comment type="similarity">
    <text evidence="1">Belongs to the short-chain dehydrogenases/reductases (SDR) family.</text>
</comment>
<dbReference type="FunFam" id="3.40.50.720:FF:000084">
    <property type="entry name" value="Short-chain dehydrogenase reductase"/>
    <property type="match status" value="1"/>
</dbReference>
<sequence>MRVALVTGAARGIGAATTHRLAAEGYAVLALDACAGPDAGPGHAAYPLPGVADLERVAAAYPEVEAVVADVRDRAALERAVARAVERWGRLDVAVACAGVVAGGRPLWETPDAELDLLWEVDAKGVWHTAAAAVPAMLAGPDPAGARFVAVASAAGAHGLFRMAAYNAAKHAVVGIVRGLAADLVGTGVTAVAVSPGSTDTAMLRATAELYDATTDDLAAHQLLRRPLRPEELAETIAFCCSPAGAALNGSVVSADGGFGG</sequence>
<keyword evidence="4" id="KW-1185">Reference proteome</keyword>
<protein>
    <submittedName>
        <fullName evidence="3">SDR family mycofactocin-dependent oxidoreductase</fullName>
    </submittedName>
</protein>
<evidence type="ECO:0000313" key="4">
    <source>
        <dbReference type="Proteomes" id="UP000198859"/>
    </source>
</evidence>
<evidence type="ECO:0000256" key="2">
    <source>
        <dbReference type="ARBA" id="ARBA00023002"/>
    </source>
</evidence>
<dbReference type="InterPro" id="IPR002347">
    <property type="entry name" value="SDR_fam"/>
</dbReference>
<gene>
    <name evidence="3" type="ORF">SAMN04488570_3549</name>
</gene>
<name>A0A1H1XQ33_9ACTN</name>
<dbReference type="CDD" id="cd05233">
    <property type="entry name" value="SDR_c"/>
    <property type="match status" value="1"/>
</dbReference>
<dbReference type="InterPro" id="IPR036291">
    <property type="entry name" value="NAD(P)-bd_dom_sf"/>
</dbReference>
<accession>A0A1H1XQ33</accession>
<dbReference type="PROSITE" id="PS00061">
    <property type="entry name" value="ADH_SHORT"/>
    <property type="match status" value="1"/>
</dbReference>
<dbReference type="PRINTS" id="PR00081">
    <property type="entry name" value="GDHRDH"/>
</dbReference>
<reference evidence="4" key="1">
    <citation type="submission" date="2016-10" db="EMBL/GenBank/DDBJ databases">
        <authorList>
            <person name="Varghese N."/>
            <person name="Submissions S."/>
        </authorList>
    </citation>
    <scope>NUCLEOTIDE SEQUENCE [LARGE SCALE GENOMIC DNA]</scope>
    <source>
        <strain evidence="4">DSM 22127</strain>
    </source>
</reference>
<dbReference type="Pfam" id="PF13561">
    <property type="entry name" value="adh_short_C2"/>
    <property type="match status" value="1"/>
</dbReference>
<dbReference type="STRING" id="642780.SAMN04488570_3549"/>
<evidence type="ECO:0000256" key="1">
    <source>
        <dbReference type="ARBA" id="ARBA00006484"/>
    </source>
</evidence>
<dbReference type="SUPFAM" id="SSF51735">
    <property type="entry name" value="NAD(P)-binding Rossmann-fold domains"/>
    <property type="match status" value="1"/>
</dbReference>
<dbReference type="AlphaFoldDB" id="A0A1H1XQ33"/>
<dbReference type="NCBIfam" id="NF040491">
    <property type="entry name" value="SDR_subfam_4"/>
    <property type="match status" value="1"/>
</dbReference>
<dbReference type="InterPro" id="IPR020904">
    <property type="entry name" value="Sc_DH/Rdtase_CS"/>
</dbReference>